<gene>
    <name evidence="2" type="ORF">BLNAU_3585</name>
</gene>
<name>A0ABQ9YCK7_9EUKA</name>
<evidence type="ECO:0000313" key="2">
    <source>
        <dbReference type="EMBL" id="KAK2961464.1"/>
    </source>
</evidence>
<proteinExistence type="predicted"/>
<feature type="compositionally biased region" description="Basic and acidic residues" evidence="1">
    <location>
        <begin position="67"/>
        <end position="100"/>
    </location>
</feature>
<dbReference type="EMBL" id="JARBJD010000016">
    <property type="protein sequence ID" value="KAK2961464.1"/>
    <property type="molecule type" value="Genomic_DNA"/>
</dbReference>
<protein>
    <submittedName>
        <fullName evidence="2">Uncharacterized protein</fullName>
    </submittedName>
</protein>
<evidence type="ECO:0000256" key="1">
    <source>
        <dbReference type="SAM" id="MobiDB-lite"/>
    </source>
</evidence>
<organism evidence="2 3">
    <name type="scientific">Blattamonas nauphoetae</name>
    <dbReference type="NCBI Taxonomy" id="2049346"/>
    <lineage>
        <taxon>Eukaryota</taxon>
        <taxon>Metamonada</taxon>
        <taxon>Preaxostyla</taxon>
        <taxon>Oxymonadida</taxon>
        <taxon>Blattamonas</taxon>
    </lineage>
</organism>
<dbReference type="Proteomes" id="UP001281761">
    <property type="component" value="Unassembled WGS sequence"/>
</dbReference>
<keyword evidence="3" id="KW-1185">Reference proteome</keyword>
<feature type="region of interest" description="Disordered" evidence="1">
    <location>
        <begin position="57"/>
        <end position="117"/>
    </location>
</feature>
<sequence>MPDFTFSIAVGCSDGSVSVWLLAVDEDSVDGILVAFANIMTRLTCLCATHIDTVMEDDEIEEAPEPLPRKEKRQQSSKDEEKTVERSQANDDSSKAAKNGEKKKRKRQPKLSVSKHE</sequence>
<comment type="caution">
    <text evidence="2">The sequence shown here is derived from an EMBL/GenBank/DDBJ whole genome shotgun (WGS) entry which is preliminary data.</text>
</comment>
<reference evidence="2 3" key="1">
    <citation type="journal article" date="2022" name="bioRxiv">
        <title>Genomics of Preaxostyla Flagellates Illuminates Evolutionary Transitions and the Path Towards Mitochondrial Loss.</title>
        <authorList>
            <person name="Novak L.V.F."/>
            <person name="Treitli S.C."/>
            <person name="Pyrih J."/>
            <person name="Halakuc P."/>
            <person name="Pipaliya S.V."/>
            <person name="Vacek V."/>
            <person name="Brzon O."/>
            <person name="Soukal P."/>
            <person name="Eme L."/>
            <person name="Dacks J.B."/>
            <person name="Karnkowska A."/>
            <person name="Elias M."/>
            <person name="Hampl V."/>
        </authorList>
    </citation>
    <scope>NUCLEOTIDE SEQUENCE [LARGE SCALE GENOMIC DNA]</scope>
    <source>
        <strain evidence="2">NAU3</strain>
        <tissue evidence="2">Gut</tissue>
    </source>
</reference>
<evidence type="ECO:0000313" key="3">
    <source>
        <dbReference type="Proteomes" id="UP001281761"/>
    </source>
</evidence>
<accession>A0ABQ9YCK7</accession>